<keyword evidence="3" id="KW-0378">Hydrolase</keyword>
<geneLocation type="plasmid" evidence="8">
    <name>prb98</name>
</geneLocation>
<dbReference type="InterPro" id="IPR038765">
    <property type="entry name" value="Papain-like_cys_pep_sf"/>
</dbReference>
<dbReference type="CDD" id="cd13399">
    <property type="entry name" value="Slt35-like"/>
    <property type="match status" value="1"/>
</dbReference>
<dbReference type="Gene3D" id="3.90.1720.10">
    <property type="entry name" value="endopeptidase domain like (from Nostoc punctiforme)"/>
    <property type="match status" value="1"/>
</dbReference>
<gene>
    <name evidence="7" type="ORF">CBI38_34340</name>
</gene>
<evidence type="ECO:0000313" key="8">
    <source>
        <dbReference type="Proteomes" id="UP000245711"/>
    </source>
</evidence>
<organism evidence="7 8">
    <name type="scientific">Rhodococcus oxybenzonivorans</name>
    <dbReference type="NCBI Taxonomy" id="1990687"/>
    <lineage>
        <taxon>Bacteria</taxon>
        <taxon>Bacillati</taxon>
        <taxon>Actinomycetota</taxon>
        <taxon>Actinomycetes</taxon>
        <taxon>Mycobacteriales</taxon>
        <taxon>Nocardiaceae</taxon>
        <taxon>Rhodococcus</taxon>
    </lineage>
</organism>
<dbReference type="EMBL" id="CP021355">
    <property type="protein sequence ID" value="AWK76471.1"/>
    <property type="molecule type" value="Genomic_DNA"/>
</dbReference>
<comment type="similarity">
    <text evidence="1">Belongs to the peptidase C40 family.</text>
</comment>
<keyword evidence="4" id="KW-0788">Thiol protease</keyword>
<dbReference type="RefSeq" id="WP_109335923.1">
    <property type="nucleotide sequence ID" value="NZ_CP021355.1"/>
</dbReference>
<dbReference type="Pfam" id="PF13406">
    <property type="entry name" value="SLT_2"/>
    <property type="match status" value="1"/>
</dbReference>
<dbReference type="InterPro" id="IPR031304">
    <property type="entry name" value="SLT_2"/>
</dbReference>
<evidence type="ECO:0000256" key="3">
    <source>
        <dbReference type="ARBA" id="ARBA00022801"/>
    </source>
</evidence>
<dbReference type="InterPro" id="IPR051794">
    <property type="entry name" value="PG_Endopeptidase_C40"/>
</dbReference>
<feature type="domain" description="NlpC/P60" evidence="6">
    <location>
        <begin position="312"/>
        <end position="436"/>
    </location>
</feature>
<evidence type="ECO:0000259" key="6">
    <source>
        <dbReference type="PROSITE" id="PS51935"/>
    </source>
</evidence>
<proteinExistence type="inferred from homology"/>
<name>A0A2S2C6E5_9NOCA</name>
<dbReference type="Pfam" id="PF00877">
    <property type="entry name" value="NLPC_P60"/>
    <property type="match status" value="1"/>
</dbReference>
<dbReference type="SUPFAM" id="SSF53955">
    <property type="entry name" value="Lysozyme-like"/>
    <property type="match status" value="1"/>
</dbReference>
<evidence type="ECO:0000256" key="2">
    <source>
        <dbReference type="ARBA" id="ARBA00022670"/>
    </source>
</evidence>
<dbReference type="AlphaFoldDB" id="A0A2S2C6E5"/>
<keyword evidence="8" id="KW-1185">Reference proteome</keyword>
<evidence type="ECO:0000256" key="1">
    <source>
        <dbReference type="ARBA" id="ARBA00007074"/>
    </source>
</evidence>
<dbReference type="PANTHER" id="PTHR47359">
    <property type="entry name" value="PEPTIDOGLYCAN DL-ENDOPEPTIDASE CWLO"/>
    <property type="match status" value="1"/>
</dbReference>
<keyword evidence="7" id="KW-0614">Plasmid</keyword>
<dbReference type="KEGG" id="roz:CBI38_34340"/>
<dbReference type="Proteomes" id="UP000245711">
    <property type="component" value="Plasmid pRB98"/>
</dbReference>
<dbReference type="InterPro" id="IPR023346">
    <property type="entry name" value="Lysozyme-like_dom_sf"/>
</dbReference>
<dbReference type="OrthoDB" id="3209655at2"/>
<evidence type="ECO:0000256" key="5">
    <source>
        <dbReference type="SAM" id="MobiDB-lite"/>
    </source>
</evidence>
<dbReference type="Gene3D" id="1.10.530.10">
    <property type="match status" value="1"/>
</dbReference>
<keyword evidence="2" id="KW-0645">Protease</keyword>
<dbReference type="GO" id="GO:0008234">
    <property type="term" value="F:cysteine-type peptidase activity"/>
    <property type="evidence" value="ECO:0007669"/>
    <property type="project" value="UniProtKB-KW"/>
</dbReference>
<feature type="region of interest" description="Disordered" evidence="5">
    <location>
        <begin position="79"/>
        <end position="113"/>
    </location>
</feature>
<dbReference type="PROSITE" id="PS51935">
    <property type="entry name" value="NLPC_P60"/>
    <property type="match status" value="1"/>
</dbReference>
<evidence type="ECO:0000256" key="4">
    <source>
        <dbReference type="ARBA" id="ARBA00022807"/>
    </source>
</evidence>
<protein>
    <submittedName>
        <fullName evidence="7">Lytic transglycosylase</fullName>
    </submittedName>
</protein>
<feature type="compositionally biased region" description="Low complexity" evidence="5">
    <location>
        <begin position="79"/>
        <end position="94"/>
    </location>
</feature>
<dbReference type="SUPFAM" id="SSF54001">
    <property type="entry name" value="Cysteine proteinases"/>
    <property type="match status" value="1"/>
</dbReference>
<accession>A0A2S2C6E5</accession>
<sequence length="436" mass="45296">MSDPYAVIVAVLVAVGGAVQGANLPDPIKDQVADSVQVAEQAAPQVASQVNQILSSLPEPAQQFAQKSIDDAAAALPPVVQAEAPPPSVEVAPPEVRRDESAADPVVGSNGQQNDMLNAAQLYDSPIESHPPIPSAIAGLNSVVVGAFPIFRPWLNKAGQLCDGIKPETIAALYSAENNFRYGPSAPVSISGAKGPGQFMDATWAKYGKDADGDGKADVLGVADSVMATGHLLCDLYAQVDQWKARGIVTGDSLDLAIAGYNAGAGAVLQSRGMPSGSPDYENQTKPYVRKIRGSEEYFRRMLSPFSGLPLSGLGGQIVDRATTFLGLPYVWGGGDIDGPSGGGFDCSGLTSYAVHAATSGKVTLPRTSETQWNIGVEIPLEQAVAGDLLFGNWGPAGPGHVAIYVGNGQMIHAPTTGDVVRIGPVFDNMKARRVI</sequence>
<reference evidence="7 8" key="1">
    <citation type="submission" date="2017-05" db="EMBL/GenBank/DDBJ databases">
        <title>Isolation of Rhodococcus sp. S2-17 biodegrading of BP-3.</title>
        <authorList>
            <person name="Lee Y."/>
            <person name="Kim K.H."/>
            <person name="Chun B.H."/>
            <person name="Jung H.S."/>
            <person name="Jeon C.O."/>
        </authorList>
    </citation>
    <scope>NUCLEOTIDE SEQUENCE [LARGE SCALE GENOMIC DNA]</scope>
    <source>
        <strain evidence="7 8">S2-17</strain>
        <plasmid evidence="8">prb98</plasmid>
    </source>
</reference>
<dbReference type="GO" id="GO:0006508">
    <property type="term" value="P:proteolysis"/>
    <property type="evidence" value="ECO:0007669"/>
    <property type="project" value="UniProtKB-KW"/>
</dbReference>
<dbReference type="PANTHER" id="PTHR47359:SF3">
    <property type="entry name" value="NLP_P60 DOMAIN-CONTAINING PROTEIN-RELATED"/>
    <property type="match status" value="1"/>
</dbReference>
<evidence type="ECO:0000313" key="7">
    <source>
        <dbReference type="EMBL" id="AWK76471.1"/>
    </source>
</evidence>
<dbReference type="InterPro" id="IPR000064">
    <property type="entry name" value="NLP_P60_dom"/>
</dbReference>